<keyword evidence="6 14" id="KW-0812">Transmembrane</keyword>
<dbReference type="PROSITE" id="PS50102">
    <property type="entry name" value="RRM"/>
    <property type="match status" value="2"/>
</dbReference>
<feature type="domain" description="UBA" evidence="16">
    <location>
        <begin position="373"/>
        <end position="417"/>
    </location>
</feature>
<feature type="domain" description="SPOC" evidence="19">
    <location>
        <begin position="1333"/>
        <end position="1494"/>
    </location>
</feature>
<dbReference type="CDD" id="cd21544">
    <property type="entry name" value="SPOC_RBM15-like"/>
    <property type="match status" value="1"/>
</dbReference>
<dbReference type="Gene3D" id="3.10.20.90">
    <property type="entry name" value="Phosphatidylinositol 3-kinase Catalytic Subunit, Chain A, domain 1"/>
    <property type="match status" value="1"/>
</dbReference>
<evidence type="ECO:0000256" key="11">
    <source>
        <dbReference type="ARBA" id="ARBA00023572"/>
    </source>
</evidence>
<evidence type="ECO:0000259" key="16">
    <source>
        <dbReference type="PROSITE" id="PS50030"/>
    </source>
</evidence>
<evidence type="ECO:0000256" key="13">
    <source>
        <dbReference type="PROSITE-ProRule" id="PRU00176"/>
    </source>
</evidence>
<keyword evidence="7 13" id="KW-0694">RNA-binding</keyword>
<dbReference type="InterPro" id="IPR012677">
    <property type="entry name" value="Nucleotide-bd_a/b_plait_sf"/>
</dbReference>
<evidence type="ECO:0000256" key="3">
    <source>
        <dbReference type="ARBA" id="ARBA00004141"/>
    </source>
</evidence>
<dbReference type="GO" id="GO:0004671">
    <property type="term" value="F:protein C-terminal S-isoprenylcysteine carboxyl O-methyltransferase activity"/>
    <property type="evidence" value="ECO:0007669"/>
    <property type="project" value="UniProtKB-EC"/>
</dbReference>
<keyword evidence="5" id="KW-0597">Phosphoprotein</keyword>
<protein>
    <recommendedName>
        <fullName evidence="12 14">Protein-S-isoprenylcysteine O-methyltransferase</fullName>
        <ecNumber evidence="14">2.1.1.100</ecNumber>
    </recommendedName>
</protein>
<comment type="catalytic activity">
    <reaction evidence="1 14">
        <text>[protein]-C-terminal S-[(2E,6E)-farnesyl]-L-cysteine + S-adenosyl-L-methionine = [protein]-C-terminal S-[(2E,6E)-farnesyl]-L-cysteine methyl ester + S-adenosyl-L-homocysteine</text>
        <dbReference type="Rhea" id="RHEA:21672"/>
        <dbReference type="Rhea" id="RHEA-COMP:12125"/>
        <dbReference type="Rhea" id="RHEA-COMP:12126"/>
        <dbReference type="ChEBI" id="CHEBI:57856"/>
        <dbReference type="ChEBI" id="CHEBI:59789"/>
        <dbReference type="ChEBI" id="CHEBI:90510"/>
        <dbReference type="ChEBI" id="CHEBI:90511"/>
        <dbReference type="EC" id="2.1.1.100"/>
    </reaction>
</comment>
<dbReference type="SUPFAM" id="SSF54236">
    <property type="entry name" value="Ubiquitin-like"/>
    <property type="match status" value="1"/>
</dbReference>
<feature type="domain" description="RRM" evidence="18">
    <location>
        <begin position="981"/>
        <end position="1058"/>
    </location>
</feature>
<evidence type="ECO:0000256" key="14">
    <source>
        <dbReference type="RuleBase" id="RU362022"/>
    </source>
</evidence>
<dbReference type="InterPro" id="IPR029071">
    <property type="entry name" value="Ubiquitin-like_domsf"/>
</dbReference>
<dbReference type="SUPFAM" id="SSF100939">
    <property type="entry name" value="SPOC domain-like"/>
    <property type="match status" value="1"/>
</dbReference>
<evidence type="ECO:0000256" key="15">
    <source>
        <dbReference type="SAM" id="MobiDB-lite"/>
    </source>
</evidence>
<evidence type="ECO:0000256" key="7">
    <source>
        <dbReference type="ARBA" id="ARBA00022884"/>
    </source>
</evidence>
<feature type="transmembrane region" description="Helical" evidence="14">
    <location>
        <begin position="498"/>
        <end position="518"/>
    </location>
</feature>
<dbReference type="EMBL" id="OA882749">
    <property type="protein sequence ID" value="CAD7276781.1"/>
    <property type="molecule type" value="Genomic_DNA"/>
</dbReference>
<dbReference type="InterPro" id="IPR009060">
    <property type="entry name" value="UBA-like_sf"/>
</dbReference>
<organism evidence="20">
    <name type="scientific">Notodromas monacha</name>
    <dbReference type="NCBI Taxonomy" id="399045"/>
    <lineage>
        <taxon>Eukaryota</taxon>
        <taxon>Metazoa</taxon>
        <taxon>Ecdysozoa</taxon>
        <taxon>Arthropoda</taxon>
        <taxon>Crustacea</taxon>
        <taxon>Oligostraca</taxon>
        <taxon>Ostracoda</taxon>
        <taxon>Podocopa</taxon>
        <taxon>Podocopida</taxon>
        <taxon>Cypridocopina</taxon>
        <taxon>Cypridoidea</taxon>
        <taxon>Cyprididae</taxon>
        <taxon>Notodromas</taxon>
    </lineage>
</organism>
<evidence type="ECO:0000313" key="20">
    <source>
        <dbReference type="EMBL" id="CAD7276781.1"/>
    </source>
</evidence>
<dbReference type="InterPro" id="IPR015940">
    <property type="entry name" value="UBA"/>
</dbReference>
<dbReference type="SMART" id="SM00213">
    <property type="entry name" value="UBQ"/>
    <property type="match status" value="1"/>
</dbReference>
<dbReference type="InterPro" id="IPR007269">
    <property type="entry name" value="ICMT_MeTrfase"/>
</dbReference>
<feature type="compositionally biased region" description="Pro residues" evidence="15">
    <location>
        <begin position="888"/>
        <end position="898"/>
    </location>
</feature>
<dbReference type="InterPro" id="IPR010912">
    <property type="entry name" value="SPOC_met"/>
</dbReference>
<feature type="compositionally biased region" description="Basic and acidic residues" evidence="15">
    <location>
        <begin position="1272"/>
        <end position="1282"/>
    </location>
</feature>
<dbReference type="SMART" id="SM00360">
    <property type="entry name" value="RRM"/>
    <property type="match status" value="3"/>
</dbReference>
<evidence type="ECO:0000256" key="6">
    <source>
        <dbReference type="ARBA" id="ARBA00022692"/>
    </source>
</evidence>
<proteinExistence type="inferred from homology"/>
<dbReference type="PANTHER" id="PTHR23189">
    <property type="entry name" value="RNA RECOGNITION MOTIF-CONTAINING"/>
    <property type="match status" value="1"/>
</dbReference>
<keyword evidence="14" id="KW-0256">Endoplasmic reticulum</keyword>
<feature type="domain" description="RRM" evidence="18">
    <location>
        <begin position="1062"/>
        <end position="1136"/>
    </location>
</feature>
<dbReference type="CDD" id="cd12308">
    <property type="entry name" value="RRM1_Spen"/>
    <property type="match status" value="1"/>
</dbReference>
<dbReference type="Gene3D" id="1.20.120.1630">
    <property type="match status" value="1"/>
</dbReference>
<dbReference type="InterPro" id="IPR035979">
    <property type="entry name" value="RBD_domain_sf"/>
</dbReference>
<evidence type="ECO:0000259" key="18">
    <source>
        <dbReference type="PROSITE" id="PS50102"/>
    </source>
</evidence>
<feature type="region of interest" description="Disordered" evidence="15">
    <location>
        <begin position="327"/>
        <end position="350"/>
    </location>
</feature>
<evidence type="ECO:0000256" key="8">
    <source>
        <dbReference type="ARBA" id="ARBA00022989"/>
    </source>
</evidence>
<comment type="similarity">
    <text evidence="14">Belongs to the class VI-like SAM-binding methyltransferase superfamily. Isoprenylcysteine carboxyl methyltransferase family.</text>
</comment>
<dbReference type="OrthoDB" id="10050565at2759"/>
<comment type="function">
    <text evidence="11">Catalyzes the post-translational methylation of isoprenylated C-terminal cysteine residues.</text>
</comment>
<keyword evidence="14" id="KW-0808">Transferase</keyword>
<feature type="compositionally biased region" description="Low complexity" evidence="15">
    <location>
        <begin position="1144"/>
        <end position="1154"/>
    </location>
</feature>
<feature type="region of interest" description="Disordered" evidence="15">
    <location>
        <begin position="1138"/>
        <end position="1326"/>
    </location>
</feature>
<dbReference type="Pfam" id="PF00076">
    <property type="entry name" value="RRM_1"/>
    <property type="match status" value="3"/>
</dbReference>
<evidence type="ECO:0000256" key="12">
    <source>
        <dbReference type="ARBA" id="ARBA00023656"/>
    </source>
</evidence>
<dbReference type="PROSITE" id="PS50917">
    <property type="entry name" value="SPOC"/>
    <property type="match status" value="1"/>
</dbReference>
<dbReference type="Pfam" id="PF04140">
    <property type="entry name" value="ICMT"/>
    <property type="match status" value="1"/>
</dbReference>
<dbReference type="GO" id="GO:0005789">
    <property type="term" value="C:endoplasmic reticulum membrane"/>
    <property type="evidence" value="ECO:0007669"/>
    <property type="project" value="UniProtKB-SubCell"/>
</dbReference>
<feature type="transmembrane region" description="Helical" evidence="14">
    <location>
        <begin position="466"/>
        <end position="486"/>
    </location>
</feature>
<dbReference type="Gene3D" id="2.40.290.10">
    <property type="match status" value="1"/>
</dbReference>
<dbReference type="PROSITE" id="PS50030">
    <property type="entry name" value="UBA"/>
    <property type="match status" value="1"/>
</dbReference>
<keyword evidence="14" id="KW-0489">Methyltransferase</keyword>
<dbReference type="Pfam" id="PF23195">
    <property type="entry name" value="UBQLN1"/>
    <property type="match status" value="1"/>
</dbReference>
<feature type="region of interest" description="Disordered" evidence="15">
    <location>
        <begin position="723"/>
        <end position="771"/>
    </location>
</feature>
<dbReference type="SUPFAM" id="SSF46934">
    <property type="entry name" value="UBA-like"/>
    <property type="match status" value="1"/>
</dbReference>
<reference evidence="20" key="1">
    <citation type="submission" date="2020-11" db="EMBL/GenBank/DDBJ databases">
        <authorList>
            <person name="Tran Van P."/>
        </authorList>
    </citation>
    <scope>NUCLEOTIDE SEQUENCE</scope>
</reference>
<dbReference type="InterPro" id="IPR025770">
    <property type="entry name" value="PPMT_MeTrfase"/>
</dbReference>
<name>A0A7R9BKJ1_9CRUS</name>
<dbReference type="Gene3D" id="3.30.70.330">
    <property type="match status" value="3"/>
</dbReference>
<dbReference type="Pfam" id="PF07744">
    <property type="entry name" value="SPOC"/>
    <property type="match status" value="1"/>
</dbReference>
<dbReference type="InterPro" id="IPR000626">
    <property type="entry name" value="Ubiquitin-like_dom"/>
</dbReference>
<comment type="similarity">
    <text evidence="4">Belongs to the RRM Spen family.</text>
</comment>
<evidence type="ECO:0000313" key="21">
    <source>
        <dbReference type="Proteomes" id="UP000678499"/>
    </source>
</evidence>
<dbReference type="InterPro" id="IPR012921">
    <property type="entry name" value="SPOC_C"/>
</dbReference>
<evidence type="ECO:0000256" key="5">
    <source>
        <dbReference type="ARBA" id="ARBA00022553"/>
    </source>
</evidence>
<dbReference type="InterPro" id="IPR000504">
    <property type="entry name" value="RRM_dom"/>
</dbReference>
<dbReference type="InterPro" id="IPR016194">
    <property type="entry name" value="SPOC-like_C_dom_sf"/>
</dbReference>
<feature type="transmembrane region" description="Helical" evidence="14">
    <location>
        <begin position="538"/>
        <end position="557"/>
    </location>
</feature>
<keyword evidence="10" id="KW-0539">Nucleus</keyword>
<feature type="compositionally biased region" description="Basic residues" evidence="15">
    <location>
        <begin position="1306"/>
        <end position="1315"/>
    </location>
</feature>
<feature type="transmembrane region" description="Helical" evidence="14">
    <location>
        <begin position="420"/>
        <end position="437"/>
    </location>
</feature>
<evidence type="ECO:0000256" key="4">
    <source>
        <dbReference type="ARBA" id="ARBA00005387"/>
    </source>
</evidence>
<dbReference type="Gene3D" id="1.10.8.10">
    <property type="entry name" value="DNA helicase RuvA subunit, C-terminal domain"/>
    <property type="match status" value="1"/>
</dbReference>
<evidence type="ECO:0000256" key="2">
    <source>
        <dbReference type="ARBA" id="ARBA00004123"/>
    </source>
</evidence>
<dbReference type="CDD" id="cd12309">
    <property type="entry name" value="RRM2_Spen"/>
    <property type="match status" value="1"/>
</dbReference>
<dbReference type="EMBL" id="CAJPEX010000712">
    <property type="protein sequence ID" value="CAG0916933.1"/>
    <property type="molecule type" value="Genomic_DNA"/>
</dbReference>
<dbReference type="GO" id="GO:0003723">
    <property type="term" value="F:RNA binding"/>
    <property type="evidence" value="ECO:0007669"/>
    <property type="project" value="UniProtKB-UniRule"/>
</dbReference>
<dbReference type="PROSITE" id="PS51564">
    <property type="entry name" value="SAM_ICMT"/>
    <property type="match status" value="1"/>
</dbReference>
<feature type="compositionally biased region" description="Pro residues" evidence="15">
    <location>
        <begin position="1229"/>
        <end position="1254"/>
    </location>
</feature>
<keyword evidence="14" id="KW-0949">S-adenosyl-L-methionine</keyword>
<evidence type="ECO:0000259" key="17">
    <source>
        <dbReference type="PROSITE" id="PS50053"/>
    </source>
</evidence>
<dbReference type="SUPFAM" id="SSF54928">
    <property type="entry name" value="RNA-binding domain, RBD"/>
    <property type="match status" value="2"/>
</dbReference>
<feature type="domain" description="Ubiquitin-like" evidence="17">
    <location>
        <begin position="18"/>
        <end position="93"/>
    </location>
</feature>
<dbReference type="Proteomes" id="UP000678499">
    <property type="component" value="Unassembled WGS sequence"/>
</dbReference>
<keyword evidence="8 14" id="KW-1133">Transmembrane helix</keyword>
<feature type="region of interest" description="Disordered" evidence="15">
    <location>
        <begin position="857"/>
        <end position="898"/>
    </location>
</feature>
<sequence length="1495" mass="165742">MDYRSENLRYSGVGVPMFELFVKKSNVKLLIRVKADISVGEWKSQLSEYFNFPVQSTIYLIFAGRILVDCETLVEVGLTSGLTVHCVVKTAPALSDDSISDGSTDPAGYLQPSTSGIEFSKKRSAHAPKRCRRASKKLVHRALMWILKTDENAVLAALSKRPAIFELLANNNQLIKAFLDSVQHRMLLMSKRAADSEFLRRRDRALSILESTPSGFALLKRRYLEIQEPFSMAVQEQLDSVHQPLYFDRQPPTETRPMRVECCVPMPNPWKDPNNSVLGESSLTEFFQAFIALLSKLSLRHAWIIHEKMRLKTKTFRFSESLSHQGASSSIEGNMKSLESEPASNEPQLPIVNQSSPDFDAFSSKDSETASIALESQYGAQLNQMLSMGFGNREENLQALGEMCGNVEAAVAHLAMGQKWLLATVCWSSASLFTSFFDGTPTQIAFLCLAILAIVLLRGFKDPDIFGVVWRAVLIGVGTGIGLVLVGHRNNPNVQQFGVHLVLVSCFHVSEFVFTSFVAGPEDEISTNSFLLNHSVEYGIASVAALVEFVLELYVIPAWKVNDFCLMLGLCMCLAGETVRKLAIVTAGSNFNHIVQTDKKVGHELITSGIYGLCRHPSYLGWYLWALGTQVVLMNPLCFLAYALISWRFFRSRIECEEVSLLYFFGRRYREYQNRVWSGIPYVSGYVGPHPLVDDDFRITINGCGSVEKNSTCVSMARRSRSFDSDLSDESPPPRRSSRKRSRMDLGRDRSPYSPPPRSYRSPHEEDFYAGPSSRGTYRALCVTHIDEKVSDEILKDALYKEFRRFGDVTIRVMHEPDERIAYITYKSSDDAHYARKNKPRIMFYNKPIVVQPVYESTSASYPRPSSRAYSPLPYDSRAPPSYDGRGGPPPSVPPVDPYRYPPSAYPYESGYRPPPPMPGGGRFPPPMVGRFPPPPGSLIPPGPLGGPGLPPTQRRSLNKKDRFPNYLQHLAPEEDPLATRTLFAGNLDVSISDDEVRRIFGRYGKLEDVDIKRPPPDTGNAYAFLRYENLDMAHQAKISLSGQYIGKFLCKIGYGKPVPTVKVWVGGLGDWCTQQLLESEFDRFGAIKELQYEPGATSAAITYDSIEAAKAAVAAMRGFALGGSQNKIRIDYLHVDGQSDPASGKSGSTSNGGKSEGRSQVPPPPGEEAGGGDYEPVGRDSGVPRGGGHMRGRGMGRGRGLGFPPRPMGGYRPPPVPPMYDPYGIPSHRPPGPPPPPHLVPPPMHGPPPAGPPPHHRHLPPPPPHSMRAHTPPEVEYDHLPRSYRPRSPYSPPRGWSMSPPPPSIHHHHSRRPRSPPPIPRGPERVDDLRIAVDVERVLPVCWEGGIVLKNSIFATKLHMVRGERGAVRGLDQVMKIAQRLRLDPTKLDDVRRRLSMSPGHAVFIGLSTSTPAPPQDDPSIIERPLKHLVGYLKQKDAAGVVSLQTPSGIPTGVVYAFPPCRFSFELLRVSSPHLIEDDDVEDHVVVVMVAGSM</sequence>
<dbReference type="GO" id="GO:0005634">
    <property type="term" value="C:nucleus"/>
    <property type="evidence" value="ECO:0007669"/>
    <property type="project" value="UniProtKB-SubCell"/>
</dbReference>
<dbReference type="PROSITE" id="PS50053">
    <property type="entry name" value="UBIQUITIN_2"/>
    <property type="match status" value="1"/>
</dbReference>
<feature type="compositionally biased region" description="Low complexity" evidence="15">
    <location>
        <begin position="859"/>
        <end position="872"/>
    </location>
</feature>
<dbReference type="GO" id="GO:0032259">
    <property type="term" value="P:methylation"/>
    <property type="evidence" value="ECO:0007669"/>
    <property type="project" value="UniProtKB-KW"/>
</dbReference>
<keyword evidence="21" id="KW-1185">Reference proteome</keyword>
<evidence type="ECO:0000256" key="1">
    <source>
        <dbReference type="ARBA" id="ARBA00001450"/>
    </source>
</evidence>
<feature type="compositionally biased region" description="Pro residues" evidence="15">
    <location>
        <begin position="1205"/>
        <end position="1221"/>
    </location>
</feature>
<feature type="transmembrane region" description="Helical" evidence="14">
    <location>
        <begin position="444"/>
        <end position="460"/>
    </location>
</feature>
<evidence type="ECO:0000256" key="10">
    <source>
        <dbReference type="ARBA" id="ARBA00023242"/>
    </source>
</evidence>
<keyword evidence="9 14" id="KW-0472">Membrane</keyword>
<gene>
    <name evidence="20" type="ORF">NMOB1V02_LOCUS4531</name>
</gene>
<dbReference type="Pfam" id="PF00240">
    <property type="entry name" value="ubiquitin"/>
    <property type="match status" value="1"/>
</dbReference>
<accession>A0A7R9BKJ1</accession>
<dbReference type="EC" id="2.1.1.100" evidence="14"/>
<evidence type="ECO:0000259" key="19">
    <source>
        <dbReference type="PROSITE" id="PS50917"/>
    </source>
</evidence>
<evidence type="ECO:0000256" key="9">
    <source>
        <dbReference type="ARBA" id="ARBA00023136"/>
    </source>
</evidence>
<comment type="subcellular location">
    <subcellularLocation>
        <location evidence="14">Endoplasmic reticulum membrane</location>
        <topology evidence="14">Multi-pass membrane protein</topology>
    </subcellularLocation>
    <subcellularLocation>
        <location evidence="3">Membrane</location>
        <topology evidence="3">Multi-pass membrane protein</topology>
    </subcellularLocation>
    <subcellularLocation>
        <location evidence="2">Nucleus</location>
    </subcellularLocation>
</comment>
<feature type="transmembrane region" description="Helical" evidence="14">
    <location>
        <begin position="622"/>
        <end position="645"/>
    </location>
</feature>